<protein>
    <submittedName>
        <fullName evidence="2">Uncharacterized protein</fullName>
    </submittedName>
</protein>
<evidence type="ECO:0000256" key="1">
    <source>
        <dbReference type="SAM" id="MobiDB-lite"/>
    </source>
</evidence>
<evidence type="ECO:0000313" key="2">
    <source>
        <dbReference type="EMBL" id="KAF5881012.1"/>
    </source>
</evidence>
<feature type="region of interest" description="Disordered" evidence="1">
    <location>
        <begin position="1"/>
        <end position="67"/>
    </location>
</feature>
<feature type="compositionally biased region" description="Polar residues" evidence="1">
    <location>
        <begin position="12"/>
        <end position="22"/>
    </location>
</feature>
<evidence type="ECO:0000313" key="3">
    <source>
        <dbReference type="Proteomes" id="UP000727407"/>
    </source>
</evidence>
<accession>A0A8J4WYC3</accession>
<organism evidence="2 3">
    <name type="scientific">Clarias magur</name>
    <name type="common">Asian catfish</name>
    <name type="synonym">Macropteronotus magur</name>
    <dbReference type="NCBI Taxonomy" id="1594786"/>
    <lineage>
        <taxon>Eukaryota</taxon>
        <taxon>Metazoa</taxon>
        <taxon>Chordata</taxon>
        <taxon>Craniata</taxon>
        <taxon>Vertebrata</taxon>
        <taxon>Euteleostomi</taxon>
        <taxon>Actinopterygii</taxon>
        <taxon>Neopterygii</taxon>
        <taxon>Teleostei</taxon>
        <taxon>Ostariophysi</taxon>
        <taxon>Siluriformes</taxon>
        <taxon>Clariidae</taxon>
        <taxon>Clarias</taxon>
    </lineage>
</organism>
<gene>
    <name evidence="2" type="ORF">DAT39_023172</name>
</gene>
<dbReference type="EMBL" id="QNUK01001473">
    <property type="protein sequence ID" value="KAF5881012.1"/>
    <property type="molecule type" value="Genomic_DNA"/>
</dbReference>
<reference evidence="2" key="1">
    <citation type="submission" date="2020-07" db="EMBL/GenBank/DDBJ databases">
        <title>Clarias magur genome sequencing, assembly and annotation.</title>
        <authorList>
            <person name="Kushwaha B."/>
            <person name="Kumar R."/>
            <person name="Das P."/>
            <person name="Joshi C.G."/>
            <person name="Kumar D."/>
            <person name="Nagpure N.S."/>
            <person name="Pandey M."/>
            <person name="Agarwal S."/>
            <person name="Srivastava S."/>
            <person name="Singh M."/>
            <person name="Sahoo L."/>
            <person name="Jayasankar P."/>
            <person name="Meher P.K."/>
            <person name="Koringa P.G."/>
            <person name="Iquebal M.A."/>
            <person name="Das S.P."/>
            <person name="Bit A."/>
            <person name="Patnaik S."/>
            <person name="Patel N."/>
            <person name="Shah T.M."/>
            <person name="Hinsu A."/>
            <person name="Jena J.K."/>
        </authorList>
    </citation>
    <scope>NUCLEOTIDE SEQUENCE</scope>
    <source>
        <strain evidence="2">CIFAMagur01</strain>
        <tissue evidence="2">Testis</tissue>
    </source>
</reference>
<dbReference type="AlphaFoldDB" id="A0A8J4WYC3"/>
<name>A0A8J4WYC3_CLAMG</name>
<dbReference type="Proteomes" id="UP000727407">
    <property type="component" value="Unassembled WGS sequence"/>
</dbReference>
<feature type="non-terminal residue" evidence="2">
    <location>
        <position position="67"/>
    </location>
</feature>
<comment type="caution">
    <text evidence="2">The sequence shown here is derived from an EMBL/GenBank/DDBJ whole genome shotgun (WGS) entry which is preliminary data.</text>
</comment>
<feature type="non-terminal residue" evidence="2">
    <location>
        <position position="1"/>
    </location>
</feature>
<sequence length="67" mass="6935">MDEDEELESAMLSRSPSKLSVQSSPASATPLTSSTARDQQASGPERVPSDTPFSSSVPLPLEGSGVD</sequence>
<proteinExistence type="predicted"/>
<keyword evidence="3" id="KW-1185">Reference proteome</keyword>
<feature type="compositionally biased region" description="Low complexity" evidence="1">
    <location>
        <begin position="23"/>
        <end position="36"/>
    </location>
</feature>